<evidence type="ECO:0000256" key="4">
    <source>
        <dbReference type="ARBA" id="ARBA00022827"/>
    </source>
</evidence>
<reference evidence="9" key="2">
    <citation type="submission" date="2023-06" db="EMBL/GenBank/DDBJ databases">
        <authorList>
            <person name="Kobayashi Y."/>
            <person name="Kayamori A."/>
            <person name="Aoki K."/>
            <person name="Shiwa Y."/>
            <person name="Fujita N."/>
            <person name="Sugita T."/>
            <person name="Iwasaki W."/>
            <person name="Tanaka N."/>
            <person name="Takashima M."/>
        </authorList>
    </citation>
    <scope>NUCLEOTIDE SEQUENCE</scope>
    <source>
        <strain evidence="9">HIS016</strain>
    </source>
</reference>
<dbReference type="SUPFAM" id="SSF54373">
    <property type="entry name" value="FAD-linked reductases, C-terminal domain"/>
    <property type="match status" value="1"/>
</dbReference>
<gene>
    <name evidence="9" type="ORF">CspeluHIS016_0307740</name>
</gene>
<accession>A0AAD3YCK1</accession>
<evidence type="ECO:0000256" key="2">
    <source>
        <dbReference type="ARBA" id="ARBA00006730"/>
    </source>
</evidence>
<feature type="binding site" evidence="6">
    <location>
        <position position="291"/>
    </location>
    <ligand>
        <name>D-dopa</name>
        <dbReference type="ChEBI" id="CHEBI:149689"/>
    </ligand>
</feature>
<feature type="domain" description="FAD dependent oxidoreductase" evidence="8">
    <location>
        <begin position="12"/>
        <end position="336"/>
    </location>
</feature>
<comment type="cofactor">
    <cofactor evidence="1 6">
        <name>FAD</name>
        <dbReference type="ChEBI" id="CHEBI:57692"/>
    </cofactor>
</comment>
<dbReference type="EMBL" id="BTCM01000003">
    <property type="protein sequence ID" value="GMK56934.1"/>
    <property type="molecule type" value="Genomic_DNA"/>
</dbReference>
<dbReference type="SUPFAM" id="SSF51971">
    <property type="entry name" value="Nucleotide-binding domain"/>
    <property type="match status" value="1"/>
</dbReference>
<feature type="binding site" evidence="6">
    <location>
        <position position="181"/>
    </location>
    <ligand>
        <name>FAD</name>
        <dbReference type="ChEBI" id="CHEBI:57692"/>
    </ligand>
</feature>
<evidence type="ECO:0000256" key="6">
    <source>
        <dbReference type="PIRSR" id="PIRSR000189-1"/>
    </source>
</evidence>
<evidence type="ECO:0000313" key="10">
    <source>
        <dbReference type="Proteomes" id="UP001222932"/>
    </source>
</evidence>
<dbReference type="GO" id="GO:0019478">
    <property type="term" value="P:D-amino acid catabolic process"/>
    <property type="evidence" value="ECO:0007669"/>
    <property type="project" value="TreeGrafter"/>
</dbReference>
<dbReference type="PANTHER" id="PTHR11530">
    <property type="entry name" value="D-AMINO ACID OXIDASE"/>
    <property type="match status" value="1"/>
</dbReference>
<dbReference type="InterPro" id="IPR023209">
    <property type="entry name" value="DAO"/>
</dbReference>
<evidence type="ECO:0000256" key="3">
    <source>
        <dbReference type="ARBA" id="ARBA00022630"/>
    </source>
</evidence>
<comment type="similarity">
    <text evidence="2">Belongs to the DAMOX/DASOX family.</text>
</comment>
<dbReference type="PANTHER" id="PTHR11530:SF30">
    <property type="entry name" value="FAD DEPENDENT OXIDOREDUCTASE DOMAIN-CONTAINING PROTEIN"/>
    <property type="match status" value="1"/>
</dbReference>
<keyword evidence="7" id="KW-1133">Transmembrane helix</keyword>
<keyword evidence="10" id="KW-1185">Reference proteome</keyword>
<keyword evidence="3" id="KW-0285">Flavoprotein</keyword>
<keyword evidence="7" id="KW-0472">Membrane</keyword>
<dbReference type="Proteomes" id="UP001222932">
    <property type="component" value="Unassembled WGS sequence"/>
</dbReference>
<feature type="binding site" evidence="6">
    <location>
        <position position="227"/>
    </location>
    <ligand>
        <name>D-dopa</name>
        <dbReference type="ChEBI" id="CHEBI:149689"/>
    </ligand>
</feature>
<dbReference type="GO" id="GO:0071949">
    <property type="term" value="F:FAD binding"/>
    <property type="evidence" value="ECO:0007669"/>
    <property type="project" value="InterPro"/>
</dbReference>
<evidence type="ECO:0000313" key="9">
    <source>
        <dbReference type="EMBL" id="GMK56934.1"/>
    </source>
</evidence>
<dbReference type="Gene3D" id="3.40.50.720">
    <property type="entry name" value="NAD(P)-binding Rossmann-like Domain"/>
    <property type="match status" value="1"/>
</dbReference>
<keyword evidence="5" id="KW-0560">Oxidoreductase</keyword>
<name>A0AAD3YCK1_9TREE</name>
<dbReference type="InterPro" id="IPR006076">
    <property type="entry name" value="FAD-dep_OxRdtase"/>
</dbReference>
<proteinExistence type="inferred from homology"/>
<evidence type="ECO:0000256" key="7">
    <source>
        <dbReference type="SAM" id="Phobius"/>
    </source>
</evidence>
<evidence type="ECO:0000256" key="5">
    <source>
        <dbReference type="ARBA" id="ARBA00023002"/>
    </source>
</evidence>
<dbReference type="GO" id="GO:0005737">
    <property type="term" value="C:cytoplasm"/>
    <property type="evidence" value="ECO:0007669"/>
    <property type="project" value="TreeGrafter"/>
</dbReference>
<dbReference type="Gene3D" id="3.30.9.10">
    <property type="entry name" value="D-Amino Acid Oxidase, subunit A, domain 2"/>
    <property type="match status" value="1"/>
</dbReference>
<organism evidence="9 10">
    <name type="scientific">Cutaneotrichosporon spelunceum</name>
    <dbReference type="NCBI Taxonomy" id="1672016"/>
    <lineage>
        <taxon>Eukaryota</taxon>
        <taxon>Fungi</taxon>
        <taxon>Dikarya</taxon>
        <taxon>Basidiomycota</taxon>
        <taxon>Agaricomycotina</taxon>
        <taxon>Tremellomycetes</taxon>
        <taxon>Trichosporonales</taxon>
        <taxon>Trichosporonaceae</taxon>
        <taxon>Cutaneotrichosporon</taxon>
    </lineage>
</organism>
<feature type="transmembrane region" description="Helical" evidence="7">
    <location>
        <begin position="12"/>
        <end position="29"/>
    </location>
</feature>
<dbReference type="Pfam" id="PF01266">
    <property type="entry name" value="DAO"/>
    <property type="match status" value="1"/>
</dbReference>
<evidence type="ECO:0000259" key="8">
    <source>
        <dbReference type="Pfam" id="PF01266"/>
    </source>
</evidence>
<dbReference type="GO" id="GO:0003884">
    <property type="term" value="F:D-amino-acid oxidase activity"/>
    <property type="evidence" value="ECO:0007669"/>
    <property type="project" value="InterPro"/>
</dbReference>
<reference evidence="9" key="1">
    <citation type="journal article" date="2023" name="BMC Genomics">
        <title>Chromosome-level genome assemblies of Cutaneotrichosporon spp. (Trichosporonales, Basidiomycota) reveal imbalanced evolution between nucleotide sequences and chromosome synteny.</title>
        <authorList>
            <person name="Kobayashi Y."/>
            <person name="Kayamori A."/>
            <person name="Aoki K."/>
            <person name="Shiwa Y."/>
            <person name="Matsutani M."/>
            <person name="Fujita N."/>
            <person name="Sugita T."/>
            <person name="Iwasaki W."/>
            <person name="Tanaka N."/>
            <person name="Takashima M."/>
        </authorList>
    </citation>
    <scope>NUCLEOTIDE SEQUENCE</scope>
    <source>
        <strain evidence="9">HIS016</strain>
    </source>
</reference>
<keyword evidence="4 6" id="KW-0274">FAD</keyword>
<evidence type="ECO:0000256" key="1">
    <source>
        <dbReference type="ARBA" id="ARBA00001974"/>
    </source>
</evidence>
<dbReference type="PIRSF" id="PIRSF000189">
    <property type="entry name" value="D-aa_oxidase"/>
    <property type="match status" value="1"/>
</dbReference>
<sequence>MASVHGPTAPNVVVVGSGVIGLTAALILARRGYAVEVVARNLPGDNLDQDWASPWAGANWCPFGVDPRVCRWEAETLHELRALIPSGLAMPLPITRFAPTETGLHNHWYAGVTDNYKRLPADKCPPGCVGVSFTSVSVNSPYYIEWLGAQCTALGVVLRRTTLKSLAEAVRPNTQAVINATGLGAGQLADVKDELVEPIRGQIVVVRAPVKRCVMDTTMNHPTRSTYIIPRPNSGNQVICGGCYEVGSTVREPDPDMTRSILEHCLARVPELSKDGTVEGIEVIRECVGFRPSRRSGPRLEREDKRFGSRNVPVVHAYGIGPAGYQASWGMAGEACKLVGDALVEGNKVEEPRARL</sequence>
<protein>
    <recommendedName>
        <fullName evidence="8">FAD dependent oxidoreductase domain-containing protein</fullName>
    </recommendedName>
</protein>
<keyword evidence="7" id="KW-0812">Transmembrane</keyword>
<comment type="caution">
    <text evidence="9">The sequence shown here is derived from an EMBL/GenBank/DDBJ whole genome shotgun (WGS) entry which is preliminary data.</text>
</comment>
<dbReference type="AlphaFoldDB" id="A0AAD3YCK1"/>